<accession>A0A6N7ZAV1</accession>
<comment type="similarity">
    <text evidence="1">Belongs to the universal stress protein A family.</text>
</comment>
<keyword evidence="6" id="KW-1185">Reference proteome</keyword>
<gene>
    <name evidence="5" type="ORF">GKO32_33210</name>
</gene>
<evidence type="ECO:0000259" key="4">
    <source>
        <dbReference type="Pfam" id="PF00582"/>
    </source>
</evidence>
<dbReference type="Pfam" id="PF00582">
    <property type="entry name" value="Usp"/>
    <property type="match status" value="2"/>
</dbReference>
<evidence type="ECO:0000313" key="5">
    <source>
        <dbReference type="EMBL" id="MTD58805.1"/>
    </source>
</evidence>
<organism evidence="5 6">
    <name type="scientific">Amycolatopsis pithecellobii</name>
    <dbReference type="NCBI Taxonomy" id="664692"/>
    <lineage>
        <taxon>Bacteria</taxon>
        <taxon>Bacillati</taxon>
        <taxon>Actinomycetota</taxon>
        <taxon>Actinomycetes</taxon>
        <taxon>Pseudonocardiales</taxon>
        <taxon>Pseudonocardiaceae</taxon>
        <taxon>Amycolatopsis</taxon>
    </lineage>
</organism>
<dbReference type="EMBL" id="WMBA01000077">
    <property type="protein sequence ID" value="MTD58805.1"/>
    <property type="molecule type" value="Genomic_DNA"/>
</dbReference>
<evidence type="ECO:0000256" key="2">
    <source>
        <dbReference type="ARBA" id="ARBA00022741"/>
    </source>
</evidence>
<dbReference type="Gene3D" id="3.40.50.620">
    <property type="entry name" value="HUPs"/>
    <property type="match status" value="2"/>
</dbReference>
<reference evidence="5 6" key="1">
    <citation type="submission" date="2019-11" db="EMBL/GenBank/DDBJ databases">
        <title>Draft genome of Amycolatopsis RM579.</title>
        <authorList>
            <person name="Duangmal K."/>
            <person name="Mingma R."/>
        </authorList>
    </citation>
    <scope>NUCLEOTIDE SEQUENCE [LARGE SCALE GENOMIC DNA]</scope>
    <source>
        <strain evidence="5 6">RM579</strain>
    </source>
</reference>
<dbReference type="GO" id="GO:0005524">
    <property type="term" value="F:ATP binding"/>
    <property type="evidence" value="ECO:0007669"/>
    <property type="project" value="UniProtKB-KW"/>
</dbReference>
<dbReference type="AlphaFoldDB" id="A0A6N7ZAV1"/>
<feature type="domain" description="UspA" evidence="4">
    <location>
        <begin position="7"/>
        <end position="144"/>
    </location>
</feature>
<dbReference type="PANTHER" id="PTHR46268:SF27">
    <property type="entry name" value="UNIVERSAL STRESS PROTEIN RV2623"/>
    <property type="match status" value="1"/>
</dbReference>
<sequence length="292" mass="30966">MDSTGAIVVGVDGSEQALRAVRWAAVEAAQRNLRLHLISGVDPALVGYYGVGLPIPQEAFDQVERQAEQELTDAAAAAHEAASGVVVTTARSQASPVPMFLDLSKRARLIVLGASGRGGFEGMLTGSTAVSVVAHSECPVVVVRGDERRPGPVVVGVDGSPTSISALGVAFEEAAWRGVPLVAVHAWSDRDYATTIPVEYGLLQTEPSDAEQARVLSESLAGWQEKHPDVTVERVVVRDRPRRQLLDWSARAQLVVAGSRGRGGFRGLLLGSTSQALLHYAECPVLIVRPQD</sequence>
<dbReference type="InterPro" id="IPR014729">
    <property type="entry name" value="Rossmann-like_a/b/a_fold"/>
</dbReference>
<feature type="domain" description="UspA" evidence="4">
    <location>
        <begin position="152"/>
        <end position="289"/>
    </location>
</feature>
<keyword evidence="2" id="KW-0547">Nucleotide-binding</keyword>
<dbReference type="InterPro" id="IPR006015">
    <property type="entry name" value="Universal_stress_UspA"/>
</dbReference>
<protein>
    <submittedName>
        <fullName evidence="5">Universal stress protein</fullName>
    </submittedName>
</protein>
<keyword evidence="3" id="KW-0067">ATP-binding</keyword>
<comment type="caution">
    <text evidence="5">The sequence shown here is derived from an EMBL/GenBank/DDBJ whole genome shotgun (WGS) entry which is preliminary data.</text>
</comment>
<dbReference type="SUPFAM" id="SSF52402">
    <property type="entry name" value="Adenine nucleotide alpha hydrolases-like"/>
    <property type="match status" value="2"/>
</dbReference>
<name>A0A6N7ZAV1_9PSEU</name>
<dbReference type="InterPro" id="IPR006016">
    <property type="entry name" value="UspA"/>
</dbReference>
<evidence type="ECO:0000256" key="1">
    <source>
        <dbReference type="ARBA" id="ARBA00008791"/>
    </source>
</evidence>
<dbReference type="Proteomes" id="UP000440096">
    <property type="component" value="Unassembled WGS sequence"/>
</dbReference>
<dbReference type="PANTHER" id="PTHR46268">
    <property type="entry name" value="STRESS RESPONSE PROTEIN NHAX"/>
    <property type="match status" value="1"/>
</dbReference>
<dbReference type="PRINTS" id="PR01438">
    <property type="entry name" value="UNVRSLSTRESS"/>
</dbReference>
<evidence type="ECO:0000256" key="3">
    <source>
        <dbReference type="ARBA" id="ARBA00022840"/>
    </source>
</evidence>
<dbReference type="OrthoDB" id="3404132at2"/>
<proteinExistence type="inferred from homology"/>
<evidence type="ECO:0000313" key="6">
    <source>
        <dbReference type="Proteomes" id="UP000440096"/>
    </source>
</evidence>